<evidence type="ECO:0000256" key="1">
    <source>
        <dbReference type="ARBA" id="ARBA00019316"/>
    </source>
</evidence>
<accession>A0A485A7F1</accession>
<evidence type="ECO:0000256" key="2">
    <source>
        <dbReference type="ARBA" id="ARBA00022729"/>
    </source>
</evidence>
<organism evidence="3 4">
    <name type="scientific">Kluyvera cryocrescens</name>
    <name type="common">Kluyvera citrophila</name>
    <dbReference type="NCBI Taxonomy" id="580"/>
    <lineage>
        <taxon>Bacteria</taxon>
        <taxon>Pseudomonadati</taxon>
        <taxon>Pseudomonadota</taxon>
        <taxon>Gammaproteobacteria</taxon>
        <taxon>Enterobacterales</taxon>
        <taxon>Enterobacteriaceae</taxon>
        <taxon>Kluyvera</taxon>
    </lineage>
</organism>
<dbReference type="EMBL" id="CAADJD010000004">
    <property type="protein sequence ID" value="VFS55846.1"/>
    <property type="molecule type" value="Genomic_DNA"/>
</dbReference>
<evidence type="ECO:0000313" key="4">
    <source>
        <dbReference type="Proteomes" id="UP000401081"/>
    </source>
</evidence>
<evidence type="ECO:0000313" key="3">
    <source>
        <dbReference type="EMBL" id="VFS55846.1"/>
    </source>
</evidence>
<gene>
    <name evidence="3" type="ORF">NCTC12993_00256</name>
</gene>
<sequence length="40" mass="4176">MRLFIRTVIFLVIVAIGVLLSGYGVLAGSQQTGGRPGIAM</sequence>
<dbReference type="InterPro" id="IPR025611">
    <property type="entry name" value="YobH"/>
</dbReference>
<name>A0A485A7F1_KLUCR</name>
<dbReference type="Pfam" id="PF13996">
    <property type="entry name" value="YobH"/>
    <property type="match status" value="1"/>
</dbReference>
<keyword evidence="2" id="KW-0732">Signal</keyword>
<proteinExistence type="predicted"/>
<keyword evidence="4" id="KW-1185">Reference proteome</keyword>
<protein>
    <recommendedName>
        <fullName evidence="1">Uncharacterized protein YobH</fullName>
    </recommendedName>
</protein>
<reference evidence="3 4" key="1">
    <citation type="submission" date="2019-03" db="EMBL/GenBank/DDBJ databases">
        <authorList>
            <consortium name="Pathogen Informatics"/>
        </authorList>
    </citation>
    <scope>NUCLEOTIDE SEQUENCE [LARGE SCALE GENOMIC DNA]</scope>
    <source>
        <strain evidence="3 4">NCTC12993</strain>
    </source>
</reference>
<dbReference type="Proteomes" id="UP000401081">
    <property type="component" value="Unassembled WGS sequence"/>
</dbReference>
<dbReference type="AlphaFoldDB" id="A0A485A7F1"/>